<dbReference type="STRING" id="454171.CP488_00281"/>
<dbReference type="PANTHER" id="PTHR38454:SF1">
    <property type="entry name" value="INTEGRAL MEMBRANE PROTEIN"/>
    <property type="match status" value="1"/>
</dbReference>
<feature type="transmembrane region" description="Helical" evidence="1">
    <location>
        <begin position="523"/>
        <end position="541"/>
    </location>
</feature>
<feature type="transmembrane region" description="Helical" evidence="1">
    <location>
        <begin position="354"/>
        <end position="371"/>
    </location>
</feature>
<keyword evidence="1" id="KW-1133">Transmembrane helix</keyword>
<feature type="transmembrane region" description="Helical" evidence="1">
    <location>
        <begin position="383"/>
        <end position="410"/>
    </location>
</feature>
<evidence type="ECO:0008006" key="4">
    <source>
        <dbReference type="Google" id="ProtNLM"/>
    </source>
</evidence>
<dbReference type="eggNOG" id="COG4485">
    <property type="taxonomic scope" value="Bacteria"/>
</dbReference>
<proteinExistence type="predicted"/>
<dbReference type="HOGENOM" id="CLU_008305_1_0_0"/>
<feature type="transmembrane region" description="Helical" evidence="1">
    <location>
        <begin position="499"/>
        <end position="516"/>
    </location>
</feature>
<keyword evidence="1" id="KW-0472">Membrane</keyword>
<feature type="transmembrane region" description="Helical" evidence="1">
    <location>
        <begin position="18"/>
        <end position="36"/>
    </location>
</feature>
<reference evidence="3" key="1">
    <citation type="submission" date="2013-03" db="EMBL/GenBank/DDBJ databases">
        <title>Genome sequence of Chthonomonas calidirosea, the first sequenced genome from the Armatimonadetes phylum (formally candidate division OP10).</title>
        <authorList>
            <person name="Lee K.C.Y."/>
            <person name="Morgan X.C."/>
            <person name="Dunfield P.F."/>
            <person name="Tamas I."/>
            <person name="Houghton K.M."/>
            <person name="Vyssotski M."/>
            <person name="Ryan J.L.J."/>
            <person name="Lagutin K."/>
            <person name="McDonald I.R."/>
            <person name="Stott M.B."/>
        </authorList>
    </citation>
    <scope>NUCLEOTIDE SEQUENCE [LARGE SCALE GENOMIC DNA]</scope>
    <source>
        <strain evidence="3">DSM 23976 / ICMP 18418 / T49</strain>
    </source>
</reference>
<name>S0ETX9_CHTCT</name>
<feature type="transmembrane region" description="Helical" evidence="1">
    <location>
        <begin position="451"/>
        <end position="473"/>
    </location>
</feature>
<dbReference type="KEGG" id="ccz:CCALI_00874"/>
<dbReference type="EMBL" id="HF951689">
    <property type="protein sequence ID" value="CCW34697.1"/>
    <property type="molecule type" value="Genomic_DNA"/>
</dbReference>
<dbReference type="AlphaFoldDB" id="S0ETX9"/>
<dbReference type="Proteomes" id="UP000014227">
    <property type="component" value="Chromosome I"/>
</dbReference>
<dbReference type="InParanoid" id="S0ETX9"/>
<keyword evidence="1" id="KW-0812">Transmembrane</keyword>
<feature type="transmembrane region" description="Helical" evidence="1">
    <location>
        <begin position="422"/>
        <end position="442"/>
    </location>
</feature>
<evidence type="ECO:0000313" key="2">
    <source>
        <dbReference type="EMBL" id="CCW34697.1"/>
    </source>
</evidence>
<dbReference type="PATRIC" id="fig|1303518.3.peg.883"/>
<dbReference type="PANTHER" id="PTHR38454">
    <property type="entry name" value="INTEGRAL MEMBRANE PROTEIN-RELATED"/>
    <property type="match status" value="1"/>
</dbReference>
<evidence type="ECO:0000313" key="3">
    <source>
        <dbReference type="Proteomes" id="UP000014227"/>
    </source>
</evidence>
<gene>
    <name evidence="2" type="ORF">CCALI_00874</name>
</gene>
<dbReference type="Pfam" id="PF09586">
    <property type="entry name" value="YfhO"/>
    <property type="match status" value="1"/>
</dbReference>
<feature type="transmembrane region" description="Helical" evidence="1">
    <location>
        <begin position="260"/>
        <end position="280"/>
    </location>
</feature>
<dbReference type="InterPro" id="IPR018580">
    <property type="entry name" value="Uncharacterised_YfhO"/>
</dbReference>
<protein>
    <recommendedName>
        <fullName evidence="4">Bacterial membrane protein YfhO</fullName>
    </recommendedName>
</protein>
<keyword evidence="3" id="KW-1185">Reference proteome</keyword>
<organism evidence="2 3">
    <name type="scientific">Chthonomonas calidirosea (strain DSM 23976 / ICMP 18418 / T49)</name>
    <dbReference type="NCBI Taxonomy" id="1303518"/>
    <lineage>
        <taxon>Bacteria</taxon>
        <taxon>Bacillati</taxon>
        <taxon>Armatimonadota</taxon>
        <taxon>Chthonomonadia</taxon>
        <taxon>Chthonomonadales</taxon>
        <taxon>Chthonomonadaceae</taxon>
        <taxon>Chthonomonas</taxon>
    </lineage>
</organism>
<feature type="transmembrane region" description="Helical" evidence="1">
    <location>
        <begin position="132"/>
        <end position="153"/>
    </location>
</feature>
<evidence type="ECO:0000256" key="1">
    <source>
        <dbReference type="SAM" id="Phobius"/>
    </source>
</evidence>
<sequence length="819" mass="90034">MPHAAVPSRQGVARLNKFSIWFPPVFYLLLAAVFLYRTTFVGDVFLPAGLLGYIAPYQTAIHAHSLPPWNPLRWDGIAQFYPWRLFAARTVRSGLLPLWNPYQFCGAPFVANSQSAVFYPPNLLFDPLPTTIAFNLNALLHLTLCGWFTYLFLKQLRCSTLSSLLGGCVYAYSAWQVQWLQLPTFLATSCWFPLVLRQLYRLLRTHSAPGTSLTSAGASIGLMLLAGHLQIAFYGLLAASLWSLALLIRTANERKALGRSIALSAGAFLLGGLLCAVQLLPTLELSRLSHRATQATTAGYQEYVGYALQPYELTTLFLPNLTGNDYDPQNHYWGFYLQSAANALVAVRHNAAETALYVGILPLLLAALAVYRALQRQSLNYRALFFVLLAVLALLMALGTPLDALFYFGIPGFGASGSPARILVLWALAIACLAAFGLDYLLESPPNKRALLALFAVLLAGFGLCLFLVSQALSVPLPGFDLLHVPTFSQALSRIPYDWVRLGAGFILAAVLFWQAHRRSKSVSFTLAVSCLAITIADLFWTGIPINPVARPAWVYPRTPGIRYLQAHLGHERIFPINRFWSLDHPPPAVLPPNGAMVYQLRDVQGYDSLFPGQLKAYADQFARPNRFGVSDASPPEVGNMVFFQNPNAPLLPTTSARYAVALPTDNPAFANVTLPPSTPPLSLSSNDLTLYLLSSALPRARFLSDNPKLLNPPVTYLQDLPTRVVLRVTALTSGLLILADENYPGWEATVDKQPVPILTPPASQGSLFRAVRLAPGNHIVAFQFQPSSFNIGLYLSLTGLLILCWESSKNLFRSRKTM</sequence>
<feature type="transmembrane region" description="Helical" evidence="1">
    <location>
        <begin position="231"/>
        <end position="248"/>
    </location>
</feature>
<accession>S0ETX9</accession>